<dbReference type="Gene3D" id="3.40.50.1820">
    <property type="entry name" value="alpha/beta hydrolase"/>
    <property type="match status" value="1"/>
</dbReference>
<dbReference type="InterPro" id="IPR029058">
    <property type="entry name" value="AB_hydrolase_fold"/>
</dbReference>
<dbReference type="EMBL" id="CP053661">
    <property type="protein sequence ID" value="QKD83161.1"/>
    <property type="molecule type" value="Genomic_DNA"/>
</dbReference>
<keyword evidence="3" id="KW-1185">Reference proteome</keyword>
<dbReference type="InterPro" id="IPR000073">
    <property type="entry name" value="AB_hydrolase_1"/>
</dbReference>
<evidence type="ECO:0000259" key="1">
    <source>
        <dbReference type="Pfam" id="PF00561"/>
    </source>
</evidence>
<feature type="domain" description="AB hydrolase-1" evidence="1">
    <location>
        <begin position="62"/>
        <end position="117"/>
    </location>
</feature>
<evidence type="ECO:0000313" key="2">
    <source>
        <dbReference type="EMBL" id="QKD83161.1"/>
    </source>
</evidence>
<keyword evidence="2" id="KW-0378">Hydrolase</keyword>
<proteinExistence type="predicted"/>
<dbReference type="Proteomes" id="UP000505210">
    <property type="component" value="Chromosome"/>
</dbReference>
<dbReference type="PRINTS" id="PR00111">
    <property type="entry name" value="ABHYDROLASE"/>
</dbReference>
<sequence>MSSSPDALWLNVSPALQKFDRPLLKHLAQHGAIAHWQYCQTQDEAVSMAAALVLLHDYLKQGDRPVHLLGHGISGALALLYARRHPERVRSLTLLSVGVYPLVDWQAHYYSRFALLPCSRETVLAQMVPTLFGRQSWPVTQNLIQLLEKDLDNSLSPHTLYRRASLFPGGVPVPLLVCGGSEDAIIDPNALDGWRPWLKDEGFFPKDETGWTPPGDRLWQCPGGRYFFHYHFPQSTAEQILDFWQSFSRLPVQHPAFEIASAG</sequence>
<name>A0A6M8BHN5_9CYAN</name>
<gene>
    <name evidence="2" type="ORF">HPC62_14010</name>
</gene>
<accession>A0A6M8BHN5</accession>
<dbReference type="KEGG" id="theu:HPC62_14010"/>
<reference evidence="2 3" key="1">
    <citation type="submission" date="2020-05" db="EMBL/GenBank/DDBJ databases">
        <title>Complete genome sequence of of a novel Thermoleptolyngbya strain isolated from hot springs of Ganzi, Sichuan China.</title>
        <authorList>
            <person name="Tang J."/>
            <person name="Daroch M."/>
            <person name="Li L."/>
            <person name="Waleron K."/>
            <person name="Waleron M."/>
            <person name="Waleron M."/>
        </authorList>
    </citation>
    <scope>NUCLEOTIDE SEQUENCE [LARGE SCALE GENOMIC DNA]</scope>
    <source>
        <strain evidence="2 3">PKUAC-SCTA183</strain>
    </source>
</reference>
<protein>
    <submittedName>
        <fullName evidence="2">Alpha/beta fold hydrolase</fullName>
    </submittedName>
</protein>
<evidence type="ECO:0000313" key="3">
    <source>
        <dbReference type="Proteomes" id="UP000505210"/>
    </source>
</evidence>
<dbReference type="GO" id="GO:0016787">
    <property type="term" value="F:hydrolase activity"/>
    <property type="evidence" value="ECO:0007669"/>
    <property type="project" value="UniProtKB-KW"/>
</dbReference>
<organism evidence="2 3">
    <name type="scientific">Thermoleptolyngbya sichuanensis A183</name>
    <dbReference type="NCBI Taxonomy" id="2737172"/>
    <lineage>
        <taxon>Bacteria</taxon>
        <taxon>Bacillati</taxon>
        <taxon>Cyanobacteriota</taxon>
        <taxon>Cyanophyceae</taxon>
        <taxon>Oculatellales</taxon>
        <taxon>Oculatellaceae</taxon>
        <taxon>Thermoleptolyngbya</taxon>
        <taxon>Thermoleptolyngbya sichuanensis</taxon>
    </lineage>
</organism>
<dbReference type="Pfam" id="PF00561">
    <property type="entry name" value="Abhydrolase_1"/>
    <property type="match status" value="1"/>
</dbReference>
<dbReference type="AlphaFoldDB" id="A0A6M8BHN5"/>
<dbReference type="RefSeq" id="WP_172356643.1">
    <property type="nucleotide sequence ID" value="NZ_CP053661.1"/>
</dbReference>
<dbReference type="SUPFAM" id="SSF53474">
    <property type="entry name" value="alpha/beta-Hydrolases"/>
    <property type="match status" value="1"/>
</dbReference>